<dbReference type="GO" id="GO:0007009">
    <property type="term" value="P:plasma membrane organization"/>
    <property type="evidence" value="ECO:0007669"/>
    <property type="project" value="TreeGrafter"/>
</dbReference>
<evidence type="ECO:0000313" key="8">
    <source>
        <dbReference type="EMBL" id="VDI48347.1"/>
    </source>
</evidence>
<evidence type="ECO:0000256" key="1">
    <source>
        <dbReference type="ARBA" id="ARBA00004141"/>
    </source>
</evidence>
<comment type="caution">
    <text evidence="8">The sequence shown here is derived from an EMBL/GenBank/DDBJ whole genome shotgun (WGS) entry which is preliminary data.</text>
</comment>
<protein>
    <recommendedName>
        <fullName evidence="7">TLC domain-containing protein</fullName>
    </recommendedName>
</protein>
<name>A0A8B6FDI8_MYTGA</name>
<dbReference type="Proteomes" id="UP000596742">
    <property type="component" value="Unassembled WGS sequence"/>
</dbReference>
<dbReference type="InterPro" id="IPR006634">
    <property type="entry name" value="TLC-dom"/>
</dbReference>
<proteinExistence type="predicted"/>
<dbReference type="GO" id="GO:0097035">
    <property type="term" value="P:regulation of membrane lipid distribution"/>
    <property type="evidence" value="ECO:0007669"/>
    <property type="project" value="TreeGrafter"/>
</dbReference>
<keyword evidence="9" id="KW-1185">Reference proteome</keyword>
<reference evidence="8" key="1">
    <citation type="submission" date="2018-11" db="EMBL/GenBank/DDBJ databases">
        <authorList>
            <person name="Alioto T."/>
            <person name="Alioto T."/>
        </authorList>
    </citation>
    <scope>NUCLEOTIDE SEQUENCE</scope>
</reference>
<dbReference type="GO" id="GO:0055091">
    <property type="term" value="P:phospholipid homeostasis"/>
    <property type="evidence" value="ECO:0007669"/>
    <property type="project" value="TreeGrafter"/>
</dbReference>
<dbReference type="OrthoDB" id="6135878at2759"/>
<evidence type="ECO:0000313" key="9">
    <source>
        <dbReference type="Proteomes" id="UP000596742"/>
    </source>
</evidence>
<dbReference type="PANTHER" id="PTHR13439:SF4">
    <property type="entry name" value="TLC DOMAIN-CONTAINING PROTEIN"/>
    <property type="match status" value="1"/>
</dbReference>
<accession>A0A8B6FDI8</accession>
<gene>
    <name evidence="8" type="ORF">MGAL_10B052364</name>
</gene>
<dbReference type="SMART" id="SM00724">
    <property type="entry name" value="TLC"/>
    <property type="match status" value="1"/>
</dbReference>
<keyword evidence="3 6" id="KW-1133">Transmembrane helix</keyword>
<feature type="transmembrane region" description="Helical" evidence="6">
    <location>
        <begin position="34"/>
        <end position="54"/>
    </location>
</feature>
<dbReference type="EMBL" id="UYJE01006715">
    <property type="protein sequence ID" value="VDI48347.1"/>
    <property type="molecule type" value="Genomic_DNA"/>
</dbReference>
<organism evidence="8 9">
    <name type="scientific">Mytilus galloprovincialis</name>
    <name type="common">Mediterranean mussel</name>
    <dbReference type="NCBI Taxonomy" id="29158"/>
    <lineage>
        <taxon>Eukaryota</taxon>
        <taxon>Metazoa</taxon>
        <taxon>Spiralia</taxon>
        <taxon>Lophotrochozoa</taxon>
        <taxon>Mollusca</taxon>
        <taxon>Bivalvia</taxon>
        <taxon>Autobranchia</taxon>
        <taxon>Pteriomorphia</taxon>
        <taxon>Mytilida</taxon>
        <taxon>Mytiloidea</taxon>
        <taxon>Mytilidae</taxon>
        <taxon>Mytilinae</taxon>
        <taxon>Mytilus</taxon>
    </lineage>
</organism>
<dbReference type="InterPro" id="IPR050846">
    <property type="entry name" value="TLCD"/>
</dbReference>
<keyword evidence="2 5" id="KW-0812">Transmembrane</keyword>
<dbReference type="PANTHER" id="PTHR13439">
    <property type="entry name" value="CT120 PROTEIN"/>
    <property type="match status" value="1"/>
</dbReference>
<keyword evidence="4 5" id="KW-0472">Membrane</keyword>
<feature type="transmembrane region" description="Helical" evidence="6">
    <location>
        <begin position="115"/>
        <end position="132"/>
    </location>
</feature>
<dbReference type="PROSITE" id="PS50922">
    <property type="entry name" value="TLC"/>
    <property type="match status" value="1"/>
</dbReference>
<feature type="transmembrane region" description="Helical" evidence="6">
    <location>
        <begin position="240"/>
        <end position="263"/>
    </location>
</feature>
<feature type="transmembrane region" description="Helical" evidence="6">
    <location>
        <begin position="75"/>
        <end position="95"/>
    </location>
</feature>
<dbReference type="GO" id="GO:0005886">
    <property type="term" value="C:plasma membrane"/>
    <property type="evidence" value="ECO:0007669"/>
    <property type="project" value="TreeGrafter"/>
</dbReference>
<feature type="transmembrane region" description="Helical" evidence="6">
    <location>
        <begin position="206"/>
        <end position="228"/>
    </location>
</feature>
<dbReference type="Pfam" id="PF03798">
    <property type="entry name" value="TRAM_LAG1_CLN8"/>
    <property type="match status" value="1"/>
</dbReference>
<feature type="transmembrane region" description="Helical" evidence="6">
    <location>
        <begin position="144"/>
        <end position="161"/>
    </location>
</feature>
<dbReference type="AlphaFoldDB" id="A0A8B6FDI8"/>
<evidence type="ECO:0000256" key="6">
    <source>
        <dbReference type="SAM" id="Phobius"/>
    </source>
</evidence>
<feature type="transmembrane region" description="Helical" evidence="6">
    <location>
        <begin position="167"/>
        <end position="185"/>
    </location>
</feature>
<comment type="subcellular location">
    <subcellularLocation>
        <location evidence="1">Membrane</location>
        <topology evidence="1">Multi-pass membrane protein</topology>
    </subcellularLocation>
</comment>
<feature type="domain" description="TLC" evidence="7">
    <location>
        <begin position="68"/>
        <end position="271"/>
    </location>
</feature>
<dbReference type="GO" id="GO:0071709">
    <property type="term" value="P:membrane assembly"/>
    <property type="evidence" value="ECO:0007669"/>
    <property type="project" value="TreeGrafter"/>
</dbReference>
<evidence type="ECO:0000256" key="5">
    <source>
        <dbReference type="PROSITE-ProRule" id="PRU00205"/>
    </source>
</evidence>
<evidence type="ECO:0000256" key="4">
    <source>
        <dbReference type="ARBA" id="ARBA00023136"/>
    </source>
</evidence>
<evidence type="ECO:0000256" key="2">
    <source>
        <dbReference type="ARBA" id="ARBA00022692"/>
    </source>
</evidence>
<evidence type="ECO:0000256" key="3">
    <source>
        <dbReference type="ARBA" id="ARBA00022989"/>
    </source>
</evidence>
<sequence length="275" mass="32396">MDSGKERVNTVFIRNKMSDDDIGHEQGVRDFEFWYTYIFFALVVIFFAVTNRLIKHYGTPKSSSSSVYDSWLWRNLSVSLLHGLLVGIWSIMSFFDHLEDSPTIYEDPLYYFNTSSYLMMIASTAYFFYDAMDIVLSRVIKKNVEIIIHHFVILFSFGYYWHAKVGIGYAHLSLLAEFSSFLLHARKLTRIIGYSSDSLQYHIFSIVNLVSFFILRLIPLSIVVSNIYPEYFLMRVHLFYFTTLSISAIIIWIINIGFFLKLIRTDFIRLKQKRK</sequence>
<evidence type="ECO:0000259" key="7">
    <source>
        <dbReference type="PROSITE" id="PS50922"/>
    </source>
</evidence>